<feature type="compositionally biased region" description="Basic and acidic residues" evidence="1">
    <location>
        <begin position="1101"/>
        <end position="1116"/>
    </location>
</feature>
<sequence length="1216" mass="135537">MVDASLGGTINTSANVGLSVSSNSESSTFPITVVKPHFENEMKTNYKLVEVGKAESLTDTKGGETLKMVCTNGNIAKTGTVNKVDVSGRDSVGNFRKRALATELNDLCKTAKVTEETGAFDLSVSHDSMHEGKLDIDLEATKKYKEQYVSSVLHNNPFGSIHTLCNNNTKISDDIGKYCHQKNIETCNACNMHNLQMHGGSGLNANSSQESILQKRVRTEAQIAEIIKGISLLKLCSKLKTIHQVNRNVSKISASECFPAFSIDTHCAANMGIVFPSTSKYRNKITCHSGFNANVRACSIDKNVIFSVDEHDMSPSFSERKSNEKVIGTLKPFTCEIVVRAENEVEAENTPQEINISDERNALLKKCFVNKNENSRVSNAFVNKNLPRECVIKCEFNTDCYSEQNQERNINSGKELNKCSAKEVIIARSEKMIHISEPSREKCSEVVQCTLSAPEYMSHESSTCEMGQQKVKEDLHLNSTNGIFYSEIRNSGAVKGDCDDNISEHFAKPDAKSRVLQIKDNTSVISKWGFERVSQKQESMSKDEVMPFVTSRIDVKICDISRLQIGDSDSTKNNISDSCILRNDTMNTKDICKSNLLKKSKELFGSSPIKHVCSTPNEKHLCTSDKVHENNDDPMSTLEIMEINYDMNKNDEDKMSNTHTLKNLDANDLVYKSDIDDIFHIGSRVNGMDATDVVYKSDEDDEMHVGSSVKDMDTNDSVHKSDEDEVMHIGSTAKNMDTTDVVYKNDEDEVMHIGSTVKDMDATDLVYKSDEDDVMHIGSTAKNMDTTDVVYKSDEDDVMCIGSNVKDMDATDLVYKSDEDDVMHIESTAKDMDTTDTVYKSDDDVMHIRSNVKDMDATDLVYKSEEDDVMHIRSTVKDMDATDLVYKSDEDVMHIGSTAKDMDTTDTVYKSDEDDVMHIRSNVKDMDATDLMYKSDDDNDDGMSVVSSIKYMDIDIRNKRSEGNIGDTSKIKAMHRSKDRRKGRKGEIDISDVDNLVSIVNDCVSTKDAFNPGFNKHVCDNLSMAVEANESNMISGGVKDVIDSDSWDQEHEMLSVMSADAFEDDCSLCSMKDVMSEGSVVELTDIHCYRHVDVCSDSDTDTLRDGSESNDDHTASYEETSDATSLNETITSDYIEKDVNDSSRCGDDDEIEEEEEENDNDGDDFDCDYFSCSEYDTGSCERDRDVMSCSSGQETSDEVMSLTSNGDDEMNELSTY</sequence>
<feature type="compositionally biased region" description="Polar residues" evidence="1">
    <location>
        <begin position="1122"/>
        <end position="1132"/>
    </location>
</feature>
<feature type="region of interest" description="Disordered" evidence="1">
    <location>
        <begin position="1178"/>
        <end position="1216"/>
    </location>
</feature>
<evidence type="ECO:0000313" key="3">
    <source>
        <dbReference type="Proteomes" id="UP001378592"/>
    </source>
</evidence>
<proteinExistence type="predicted"/>
<evidence type="ECO:0000256" key="1">
    <source>
        <dbReference type="SAM" id="MobiDB-lite"/>
    </source>
</evidence>
<feature type="compositionally biased region" description="Basic and acidic residues" evidence="1">
    <location>
        <begin position="1134"/>
        <end position="1146"/>
    </location>
</feature>
<feature type="compositionally biased region" description="Acidic residues" evidence="1">
    <location>
        <begin position="1147"/>
        <end position="1165"/>
    </location>
</feature>
<organism evidence="2 3">
    <name type="scientific">Gryllus longicercus</name>
    <dbReference type="NCBI Taxonomy" id="2509291"/>
    <lineage>
        <taxon>Eukaryota</taxon>
        <taxon>Metazoa</taxon>
        <taxon>Ecdysozoa</taxon>
        <taxon>Arthropoda</taxon>
        <taxon>Hexapoda</taxon>
        <taxon>Insecta</taxon>
        <taxon>Pterygota</taxon>
        <taxon>Neoptera</taxon>
        <taxon>Polyneoptera</taxon>
        <taxon>Orthoptera</taxon>
        <taxon>Ensifera</taxon>
        <taxon>Gryllidea</taxon>
        <taxon>Grylloidea</taxon>
        <taxon>Gryllidae</taxon>
        <taxon>Gryllinae</taxon>
        <taxon>Gryllus</taxon>
    </lineage>
</organism>
<feature type="region of interest" description="Disordered" evidence="1">
    <location>
        <begin position="699"/>
        <end position="720"/>
    </location>
</feature>
<gene>
    <name evidence="2" type="ORF">R5R35_012087</name>
</gene>
<keyword evidence="3" id="KW-1185">Reference proteome</keyword>
<accession>A0AAN9WHA3</accession>
<feature type="compositionally biased region" description="Acidic residues" evidence="1">
    <location>
        <begin position="1206"/>
        <end position="1216"/>
    </location>
</feature>
<dbReference type="EMBL" id="JAZDUA010000027">
    <property type="protein sequence ID" value="KAK7872229.1"/>
    <property type="molecule type" value="Genomic_DNA"/>
</dbReference>
<reference evidence="2 3" key="1">
    <citation type="submission" date="2024-03" db="EMBL/GenBank/DDBJ databases">
        <title>The genome assembly and annotation of the cricket Gryllus longicercus Weissman &amp; Gray.</title>
        <authorList>
            <person name="Szrajer S."/>
            <person name="Gray D."/>
            <person name="Ylla G."/>
        </authorList>
    </citation>
    <scope>NUCLEOTIDE SEQUENCE [LARGE SCALE GENOMIC DNA]</scope>
    <source>
        <strain evidence="2">DAG 2021-001</strain>
        <tissue evidence="2">Whole body minus gut</tissue>
    </source>
</reference>
<name>A0AAN9WHA3_9ORTH</name>
<evidence type="ECO:0000313" key="2">
    <source>
        <dbReference type="EMBL" id="KAK7872229.1"/>
    </source>
</evidence>
<feature type="compositionally biased region" description="Basic and acidic residues" evidence="1">
    <location>
        <begin position="710"/>
        <end position="720"/>
    </location>
</feature>
<dbReference type="AlphaFoldDB" id="A0AAN9WHA3"/>
<comment type="caution">
    <text evidence="2">The sequence shown here is derived from an EMBL/GenBank/DDBJ whole genome shotgun (WGS) entry which is preliminary data.</text>
</comment>
<feature type="region of interest" description="Disordered" evidence="1">
    <location>
        <begin position="1099"/>
        <end position="1165"/>
    </location>
</feature>
<protein>
    <submittedName>
        <fullName evidence="2">Uncharacterized protein</fullName>
    </submittedName>
</protein>
<dbReference type="Proteomes" id="UP001378592">
    <property type="component" value="Unassembled WGS sequence"/>
</dbReference>